<proteinExistence type="inferred from homology"/>
<keyword evidence="7 9" id="KW-1133">Transmembrane helix</keyword>
<protein>
    <submittedName>
        <fullName evidence="11">ABC transporter permease</fullName>
    </submittedName>
</protein>
<dbReference type="GO" id="GO:0006865">
    <property type="term" value="P:amino acid transport"/>
    <property type="evidence" value="ECO:0007669"/>
    <property type="project" value="UniProtKB-KW"/>
</dbReference>
<dbReference type="InterPro" id="IPR000515">
    <property type="entry name" value="MetI-like"/>
</dbReference>
<feature type="transmembrane region" description="Helical" evidence="9">
    <location>
        <begin position="58"/>
        <end position="80"/>
    </location>
</feature>
<dbReference type="InterPro" id="IPR035906">
    <property type="entry name" value="MetI-like_sf"/>
</dbReference>
<keyword evidence="4" id="KW-1003">Cell membrane</keyword>
<feature type="transmembrane region" description="Helical" evidence="9">
    <location>
        <begin position="86"/>
        <end position="105"/>
    </location>
</feature>
<dbReference type="Proteomes" id="UP000248925">
    <property type="component" value="Unassembled WGS sequence"/>
</dbReference>
<evidence type="ECO:0000256" key="3">
    <source>
        <dbReference type="ARBA" id="ARBA00022448"/>
    </source>
</evidence>
<gene>
    <name evidence="11" type="ORF">CPY51_05880</name>
</gene>
<dbReference type="Pfam" id="PF00528">
    <property type="entry name" value="BPD_transp_1"/>
    <property type="match status" value="1"/>
</dbReference>
<dbReference type="InterPro" id="IPR043429">
    <property type="entry name" value="ArtM/GltK/GlnP/TcyL/YhdX-like"/>
</dbReference>
<comment type="caution">
    <text evidence="11">The sequence shown here is derived from an EMBL/GenBank/DDBJ whole genome shotgun (WGS) entry which is preliminary data.</text>
</comment>
<evidence type="ECO:0000256" key="2">
    <source>
        <dbReference type="ARBA" id="ARBA00010072"/>
    </source>
</evidence>
<dbReference type="InterPro" id="IPR010065">
    <property type="entry name" value="AA_ABC_transptr_permease_3TM"/>
</dbReference>
<dbReference type="NCBIfam" id="TIGR01726">
    <property type="entry name" value="HEQRo_perm_3TM"/>
    <property type="match status" value="1"/>
</dbReference>
<keyword evidence="6" id="KW-0029">Amino-acid transport</keyword>
<evidence type="ECO:0000259" key="10">
    <source>
        <dbReference type="PROSITE" id="PS50928"/>
    </source>
</evidence>
<comment type="subcellular location">
    <subcellularLocation>
        <location evidence="1">Cell inner membrane</location>
        <topology evidence="1">Multi-pass membrane protein</topology>
    </subcellularLocation>
    <subcellularLocation>
        <location evidence="9">Cell membrane</location>
        <topology evidence="9">Multi-pass membrane protein</topology>
    </subcellularLocation>
</comment>
<keyword evidence="8 9" id="KW-0472">Membrane</keyword>
<dbReference type="EMBL" id="PCDP01000013">
    <property type="protein sequence ID" value="PZM15699.1"/>
    <property type="molecule type" value="Genomic_DNA"/>
</dbReference>
<sequence>MMFVQTIAAHSNDWAPRMLAGMRLTLALTAGGFSLAFLLALIVEYLRSRRFWLPRLFARLYLAIARGVPILVILYVLYFALPGAGITLPAQLAGTIGLALVYAAYLAEVFRGGLNAVADGQREAALSSGLTPFQTFRIILLPQALRYTLAPLLINLISLLKDSSICALIAVPELTLVSREIMAESFLPLQVFVLTAIFYFSLAWPASLISRAIERRLTQSSLKQATSRSTGLAAEAAPAQ</sequence>
<evidence type="ECO:0000256" key="9">
    <source>
        <dbReference type="RuleBase" id="RU363032"/>
    </source>
</evidence>
<dbReference type="PANTHER" id="PTHR30614:SF0">
    <property type="entry name" value="L-CYSTINE TRANSPORT SYSTEM PERMEASE PROTEIN TCYL"/>
    <property type="match status" value="1"/>
</dbReference>
<dbReference type="GO" id="GO:0043190">
    <property type="term" value="C:ATP-binding cassette (ABC) transporter complex"/>
    <property type="evidence" value="ECO:0007669"/>
    <property type="project" value="InterPro"/>
</dbReference>
<evidence type="ECO:0000313" key="11">
    <source>
        <dbReference type="EMBL" id="PZM15699.1"/>
    </source>
</evidence>
<dbReference type="AlphaFoldDB" id="A0A2W4CTG1"/>
<dbReference type="PANTHER" id="PTHR30614">
    <property type="entry name" value="MEMBRANE COMPONENT OF AMINO ACID ABC TRANSPORTER"/>
    <property type="match status" value="1"/>
</dbReference>
<dbReference type="GO" id="GO:0022857">
    <property type="term" value="F:transmembrane transporter activity"/>
    <property type="evidence" value="ECO:0007669"/>
    <property type="project" value="InterPro"/>
</dbReference>
<dbReference type="OrthoDB" id="9814550at2"/>
<dbReference type="RefSeq" id="WP_111159320.1">
    <property type="nucleotide sequence ID" value="NZ_PCDP01000013.1"/>
</dbReference>
<evidence type="ECO:0000256" key="1">
    <source>
        <dbReference type="ARBA" id="ARBA00004429"/>
    </source>
</evidence>
<evidence type="ECO:0000256" key="4">
    <source>
        <dbReference type="ARBA" id="ARBA00022475"/>
    </source>
</evidence>
<feature type="transmembrane region" description="Helical" evidence="9">
    <location>
        <begin position="191"/>
        <end position="213"/>
    </location>
</feature>
<dbReference type="CDD" id="cd06261">
    <property type="entry name" value="TM_PBP2"/>
    <property type="match status" value="1"/>
</dbReference>
<evidence type="ECO:0000256" key="6">
    <source>
        <dbReference type="ARBA" id="ARBA00022970"/>
    </source>
</evidence>
<evidence type="ECO:0000256" key="7">
    <source>
        <dbReference type="ARBA" id="ARBA00022989"/>
    </source>
</evidence>
<feature type="domain" description="ABC transmembrane type-1" evidence="10">
    <location>
        <begin position="22"/>
        <end position="210"/>
    </location>
</feature>
<keyword evidence="12" id="KW-1185">Reference proteome</keyword>
<keyword evidence="5 9" id="KW-0812">Transmembrane</keyword>
<evidence type="ECO:0000256" key="8">
    <source>
        <dbReference type="ARBA" id="ARBA00023136"/>
    </source>
</evidence>
<keyword evidence="3 9" id="KW-0813">Transport</keyword>
<name>A0A2W4CTG1_9HYPH</name>
<organism evidence="11 12">
    <name type="scientific">Rhizobium tubonense</name>
    <dbReference type="NCBI Taxonomy" id="484088"/>
    <lineage>
        <taxon>Bacteria</taxon>
        <taxon>Pseudomonadati</taxon>
        <taxon>Pseudomonadota</taxon>
        <taxon>Alphaproteobacteria</taxon>
        <taxon>Hyphomicrobiales</taxon>
        <taxon>Rhizobiaceae</taxon>
        <taxon>Rhizobium/Agrobacterium group</taxon>
        <taxon>Rhizobium</taxon>
    </lineage>
</organism>
<dbReference type="PROSITE" id="PS50928">
    <property type="entry name" value="ABC_TM1"/>
    <property type="match status" value="1"/>
</dbReference>
<feature type="transmembrane region" description="Helical" evidence="9">
    <location>
        <begin position="147"/>
        <end position="171"/>
    </location>
</feature>
<accession>A0A2W4CTG1</accession>
<dbReference type="SUPFAM" id="SSF161098">
    <property type="entry name" value="MetI-like"/>
    <property type="match status" value="1"/>
</dbReference>
<dbReference type="Gene3D" id="1.10.3720.10">
    <property type="entry name" value="MetI-like"/>
    <property type="match status" value="1"/>
</dbReference>
<reference evidence="11 12" key="1">
    <citation type="journal article" date="2018" name="Sci. Rep.">
        <title>Rhizobium tumorigenes sp. nov., a novel plant tumorigenic bacterium isolated from cane gall tumors on thornless blackberry.</title>
        <authorList>
            <person name="Kuzmanovi N."/>
            <person name="Smalla K."/>
            <person name="Gronow S."/>
            <person name="PuBawska J."/>
        </authorList>
    </citation>
    <scope>NUCLEOTIDE SEQUENCE [LARGE SCALE GENOMIC DNA]</scope>
    <source>
        <strain evidence="11 12">CCBAU 85046</strain>
    </source>
</reference>
<evidence type="ECO:0000313" key="12">
    <source>
        <dbReference type="Proteomes" id="UP000248925"/>
    </source>
</evidence>
<feature type="transmembrane region" description="Helical" evidence="9">
    <location>
        <begin position="24"/>
        <end position="46"/>
    </location>
</feature>
<evidence type="ECO:0000256" key="5">
    <source>
        <dbReference type="ARBA" id="ARBA00022692"/>
    </source>
</evidence>
<comment type="similarity">
    <text evidence="2">Belongs to the binding-protein-dependent transport system permease family. HisMQ subfamily.</text>
</comment>